<keyword evidence="1 2" id="KW-0808">Transferase</keyword>
<dbReference type="SUPFAM" id="SSF52540">
    <property type="entry name" value="P-loop containing nucleoside triphosphate hydrolases"/>
    <property type="match status" value="1"/>
</dbReference>
<accession>A0A2W4ZMY0</accession>
<proteinExistence type="predicted"/>
<name>A0A2W4ZMY0_9CYAN</name>
<dbReference type="PANTHER" id="PTHR12788">
    <property type="entry name" value="PROTEIN-TYROSINE SULFOTRANSFERASE 2"/>
    <property type="match status" value="1"/>
</dbReference>
<dbReference type="AlphaFoldDB" id="A0A2W4ZMY0"/>
<dbReference type="PANTHER" id="PTHR12788:SF10">
    <property type="entry name" value="PROTEIN-TYROSINE SULFOTRANSFERASE"/>
    <property type="match status" value="1"/>
</dbReference>
<dbReference type="InterPro" id="IPR027417">
    <property type="entry name" value="P-loop_NTPase"/>
</dbReference>
<organism evidence="2 3">
    <name type="scientific">Phormidesmis priestleyi</name>
    <dbReference type="NCBI Taxonomy" id="268141"/>
    <lineage>
        <taxon>Bacteria</taxon>
        <taxon>Bacillati</taxon>
        <taxon>Cyanobacteriota</taxon>
        <taxon>Cyanophyceae</taxon>
        <taxon>Leptolyngbyales</taxon>
        <taxon>Leptolyngbyaceae</taxon>
        <taxon>Phormidesmis</taxon>
    </lineage>
</organism>
<dbReference type="EMBL" id="QBMP01000015">
    <property type="protein sequence ID" value="PZO59941.1"/>
    <property type="molecule type" value="Genomic_DNA"/>
</dbReference>
<reference evidence="2 3" key="2">
    <citation type="submission" date="2018-06" db="EMBL/GenBank/DDBJ databases">
        <title>Metagenomic assembly of (sub)arctic Cyanobacteria and their associated microbiome from non-axenic cultures.</title>
        <authorList>
            <person name="Baurain D."/>
        </authorList>
    </citation>
    <scope>NUCLEOTIDE SEQUENCE [LARGE SCALE GENOMIC DNA]</scope>
    <source>
        <strain evidence="2">ULC027bin1</strain>
    </source>
</reference>
<dbReference type="Pfam" id="PF13469">
    <property type="entry name" value="Sulfotransfer_3"/>
    <property type="match status" value="1"/>
</dbReference>
<dbReference type="Proteomes" id="UP000249794">
    <property type="component" value="Unassembled WGS sequence"/>
</dbReference>
<dbReference type="InterPro" id="IPR026634">
    <property type="entry name" value="TPST-like"/>
</dbReference>
<gene>
    <name evidence="2" type="ORF">DCF15_02910</name>
</gene>
<evidence type="ECO:0000313" key="3">
    <source>
        <dbReference type="Proteomes" id="UP000249794"/>
    </source>
</evidence>
<dbReference type="Gene3D" id="3.40.50.300">
    <property type="entry name" value="P-loop containing nucleotide triphosphate hydrolases"/>
    <property type="match status" value="1"/>
</dbReference>
<sequence>MQRLFLVGCPRSGTTLLQSLLAAHPEVASFPESEFFNHLFPHSEPKRRRLGIISRRAKPKFAQFLQESGHSGHRPSRLILFPRQFTAHFSATLDQLAIQQNKTTWLEKTPTHLYHLDYITQRIAQPKFIHIIREGKDTVASLYDVRKKYPAQWPNEPASVELSVNRWLKDVSISLKYAHSPRHLLVSYEALVAHTQATLAQICQFIEIDFIPTMQAGYTAAAQQVSLAREPWKAAVGAPIHNTSATKFCELFDQQQQQYILQRTLAVDLSALSQAHRPL</sequence>
<reference evidence="3" key="1">
    <citation type="submission" date="2018-04" db="EMBL/GenBank/DDBJ databases">
        <authorList>
            <person name="Cornet L."/>
        </authorList>
    </citation>
    <scope>NUCLEOTIDE SEQUENCE [LARGE SCALE GENOMIC DNA]</scope>
</reference>
<comment type="caution">
    <text evidence="2">The sequence shown here is derived from an EMBL/GenBank/DDBJ whole genome shotgun (WGS) entry which is preliminary data.</text>
</comment>
<evidence type="ECO:0000313" key="2">
    <source>
        <dbReference type="EMBL" id="PZO59941.1"/>
    </source>
</evidence>
<dbReference type="GO" id="GO:0008476">
    <property type="term" value="F:protein-tyrosine sulfotransferase activity"/>
    <property type="evidence" value="ECO:0007669"/>
    <property type="project" value="InterPro"/>
</dbReference>
<protein>
    <submittedName>
        <fullName evidence="2">Sulfotransferase</fullName>
    </submittedName>
</protein>
<evidence type="ECO:0000256" key="1">
    <source>
        <dbReference type="ARBA" id="ARBA00022679"/>
    </source>
</evidence>